<sequence length="263" mass="28215">MTTIAEKSQGLLDVGEHCALCNKIDFLPFKCHECEKTYCNEHRKVQDHDCVPVKTKTGSGSSSTNRITSSTRLGSTPASKQAVGAPRLAAASAASDRARNTSQPTSSSGAGSSSSSTSSTPPALERLKSLWAKKTSSSSSSGGTRPKKVNPLLALAELKKSSKGDEKIPTQNRLYFYLVRPASDTLDISGRPTTRPEKKLAVFFQKDMIVGRALDKACELLAITNKNNTSNGHRLGLYAGDVFIAYNQKLSDSIKDGMTITVR</sequence>
<evidence type="ECO:0000256" key="2">
    <source>
        <dbReference type="ARBA" id="ARBA00022771"/>
    </source>
</evidence>
<dbReference type="Pfam" id="PF01428">
    <property type="entry name" value="zf-AN1"/>
    <property type="match status" value="1"/>
</dbReference>
<dbReference type="KEGG" id="slb:AWJ20_986"/>
<keyword evidence="8" id="KW-1185">Reference proteome</keyword>
<evidence type="ECO:0000313" key="7">
    <source>
        <dbReference type="EMBL" id="ANB12718.1"/>
    </source>
</evidence>
<gene>
    <name evidence="7" type="primary">CUZ1</name>
    <name evidence="7" type="ORF">AWJ20_986</name>
</gene>
<dbReference type="EMBL" id="CP014501">
    <property type="protein sequence ID" value="ANB12718.1"/>
    <property type="molecule type" value="Genomic_DNA"/>
</dbReference>
<dbReference type="InterPro" id="IPR000058">
    <property type="entry name" value="Znf_AN1"/>
</dbReference>
<keyword evidence="3" id="KW-0862">Zinc</keyword>
<dbReference type="AlphaFoldDB" id="A0A161HL59"/>
<dbReference type="GO" id="GO:0005737">
    <property type="term" value="C:cytoplasm"/>
    <property type="evidence" value="ECO:0007669"/>
    <property type="project" value="TreeGrafter"/>
</dbReference>
<dbReference type="PROSITE" id="PS51039">
    <property type="entry name" value="ZF_AN1"/>
    <property type="match status" value="1"/>
</dbReference>
<evidence type="ECO:0000256" key="4">
    <source>
        <dbReference type="PROSITE-ProRule" id="PRU00449"/>
    </source>
</evidence>
<accession>A0A161HL59</accession>
<protein>
    <submittedName>
        <fullName evidence="7">Cuz1p</fullName>
    </submittedName>
</protein>
<feature type="region of interest" description="Disordered" evidence="5">
    <location>
        <begin position="51"/>
        <end position="123"/>
    </location>
</feature>
<dbReference type="Gene3D" id="4.10.1110.10">
    <property type="entry name" value="AN1-like Zinc finger"/>
    <property type="match status" value="1"/>
</dbReference>
<feature type="domain" description="AN1-type" evidence="6">
    <location>
        <begin position="12"/>
        <end position="58"/>
    </location>
</feature>
<dbReference type="Proteomes" id="UP000189580">
    <property type="component" value="Chromosome a"/>
</dbReference>
<evidence type="ECO:0000259" key="6">
    <source>
        <dbReference type="PROSITE" id="PS51039"/>
    </source>
</evidence>
<name>A0A161HL59_9ASCO</name>
<feature type="compositionally biased region" description="Low complexity" evidence="5">
    <location>
        <begin position="54"/>
        <end position="72"/>
    </location>
</feature>
<feature type="compositionally biased region" description="Low complexity" evidence="5">
    <location>
        <begin position="82"/>
        <end position="123"/>
    </location>
</feature>
<dbReference type="GO" id="GO:0008270">
    <property type="term" value="F:zinc ion binding"/>
    <property type="evidence" value="ECO:0007669"/>
    <property type="project" value="UniProtKB-KW"/>
</dbReference>
<dbReference type="RefSeq" id="XP_018735195.1">
    <property type="nucleotide sequence ID" value="XM_018882958.1"/>
</dbReference>
<evidence type="ECO:0000256" key="1">
    <source>
        <dbReference type="ARBA" id="ARBA00022723"/>
    </source>
</evidence>
<dbReference type="Pfam" id="PF25327">
    <property type="entry name" value="UBL_ZFAND1"/>
    <property type="match status" value="1"/>
</dbReference>
<evidence type="ECO:0000256" key="3">
    <source>
        <dbReference type="ARBA" id="ARBA00022833"/>
    </source>
</evidence>
<evidence type="ECO:0000313" key="8">
    <source>
        <dbReference type="Proteomes" id="UP000189580"/>
    </source>
</evidence>
<proteinExistence type="predicted"/>
<keyword evidence="2 4" id="KW-0863">Zinc-finger</keyword>
<dbReference type="PANTHER" id="PTHR14677">
    <property type="entry name" value="ARSENITE INDUCUBLE RNA ASSOCIATED PROTEIN AIP-1-RELATED"/>
    <property type="match status" value="1"/>
</dbReference>
<dbReference type="PANTHER" id="PTHR14677:SF20">
    <property type="entry name" value="ZINC FINGER AN1-TYPE CONTAINING 2A-RELATED"/>
    <property type="match status" value="1"/>
</dbReference>
<dbReference type="SMART" id="SM00154">
    <property type="entry name" value="ZnF_AN1"/>
    <property type="match status" value="1"/>
</dbReference>
<dbReference type="SUPFAM" id="SSF118310">
    <property type="entry name" value="AN1-like Zinc finger"/>
    <property type="match status" value="1"/>
</dbReference>
<dbReference type="GeneID" id="30038078"/>
<dbReference type="InterPro" id="IPR057358">
    <property type="entry name" value="UBL_ZFAND1-like"/>
</dbReference>
<evidence type="ECO:0000256" key="5">
    <source>
        <dbReference type="SAM" id="MobiDB-lite"/>
    </source>
</evidence>
<reference evidence="7 8" key="1">
    <citation type="submission" date="2016-02" db="EMBL/GenBank/DDBJ databases">
        <title>Complete genome sequence and transcriptome regulation of the pentose utilising yeast Sugiyamaella lignohabitans.</title>
        <authorList>
            <person name="Bellasio M."/>
            <person name="Peymann A."/>
            <person name="Valli M."/>
            <person name="Sipitzky M."/>
            <person name="Graf A."/>
            <person name="Sauer M."/>
            <person name="Marx H."/>
            <person name="Mattanovich D."/>
        </authorList>
    </citation>
    <scope>NUCLEOTIDE SEQUENCE [LARGE SCALE GENOMIC DNA]</scope>
    <source>
        <strain evidence="7 8">CBS 10342</strain>
    </source>
</reference>
<dbReference type="OrthoDB" id="431929at2759"/>
<organism evidence="7 8">
    <name type="scientific">Sugiyamaella lignohabitans</name>
    <dbReference type="NCBI Taxonomy" id="796027"/>
    <lineage>
        <taxon>Eukaryota</taxon>
        <taxon>Fungi</taxon>
        <taxon>Dikarya</taxon>
        <taxon>Ascomycota</taxon>
        <taxon>Saccharomycotina</taxon>
        <taxon>Dipodascomycetes</taxon>
        <taxon>Dipodascales</taxon>
        <taxon>Trichomonascaceae</taxon>
        <taxon>Sugiyamaella</taxon>
    </lineage>
</organism>
<dbReference type="InterPro" id="IPR035896">
    <property type="entry name" value="AN1-like_Znf"/>
</dbReference>
<keyword evidence="1" id="KW-0479">Metal-binding</keyword>